<keyword evidence="4" id="KW-0808">Transferase</keyword>
<feature type="modified residue" description="4-aspartylphosphate" evidence="7">
    <location>
        <position position="57"/>
    </location>
</feature>
<keyword evidence="3 7" id="KW-0597">Phosphoprotein</keyword>
<dbReference type="PROSITE" id="PS50109">
    <property type="entry name" value="HIS_KIN"/>
    <property type="match status" value="1"/>
</dbReference>
<feature type="domain" description="Response regulatory" evidence="9">
    <location>
        <begin position="8"/>
        <end position="124"/>
    </location>
</feature>
<keyword evidence="5" id="KW-0418">Kinase</keyword>
<sequence length="432" mass="47967">MSDFPTTSILLVDDNPTNLSVLRQALKELGLNVRIATNGEEALEQVQRKQPDLILLDVQMPGIDGFETCRQLKSNVLTQDIPVIFMTAQTDTASKVKGLSVGAVDYVTKPFEQEEVLARVKVHLQLRHLNYALHQTNETLEQRVKERTAALEKVQVQLVQQEKMSTLGQLVAGVAHEINNPIGYIAGNLHQTALVLNDILEHLRLYQTTFPNPGEMIEEHARNIDLEYLLSDLPKMIASMKAGCDRIKNISTSLRSFSRADKESKVLCDIHEGIDSTLLILKYRLQANDQRPDIEVIKEYGDLPLVECFPGQLNQVFMNILANAIDALEEGNAGRSFEDILVYPNKIKIITQLCPEQQKVVIKIADNGIGMSESVRQHIFEQLFTTKPVGKGTGLGLAIAQQIVVEKHGGAIDVKSAPGQGTEFIIYLSLSS</sequence>
<dbReference type="SMART" id="SM00448">
    <property type="entry name" value="REC"/>
    <property type="match status" value="1"/>
</dbReference>
<dbReference type="PROSITE" id="PS50110">
    <property type="entry name" value="RESPONSE_REGULATORY"/>
    <property type="match status" value="1"/>
</dbReference>
<dbReference type="GO" id="GO:0000155">
    <property type="term" value="F:phosphorelay sensor kinase activity"/>
    <property type="evidence" value="ECO:0007669"/>
    <property type="project" value="InterPro"/>
</dbReference>
<dbReference type="Pfam" id="PF02518">
    <property type="entry name" value="HATPase_c"/>
    <property type="match status" value="1"/>
</dbReference>
<evidence type="ECO:0000256" key="2">
    <source>
        <dbReference type="ARBA" id="ARBA00012438"/>
    </source>
</evidence>
<dbReference type="InterPro" id="IPR003594">
    <property type="entry name" value="HATPase_dom"/>
</dbReference>
<dbReference type="SUPFAM" id="SSF47384">
    <property type="entry name" value="Homodimeric domain of signal transducing histidine kinase"/>
    <property type="match status" value="1"/>
</dbReference>
<dbReference type="EMBL" id="JAECZC010000007">
    <property type="protein sequence ID" value="MBH8561684.1"/>
    <property type="molecule type" value="Genomic_DNA"/>
</dbReference>
<comment type="catalytic activity">
    <reaction evidence="1">
        <text>ATP + protein L-histidine = ADP + protein N-phospho-L-histidine.</text>
        <dbReference type="EC" id="2.7.13.3"/>
    </reaction>
</comment>
<dbReference type="SMART" id="SM00387">
    <property type="entry name" value="HATPase_c"/>
    <property type="match status" value="1"/>
</dbReference>
<dbReference type="CDD" id="cd00082">
    <property type="entry name" value="HisKA"/>
    <property type="match status" value="1"/>
</dbReference>
<evidence type="ECO:0000259" key="8">
    <source>
        <dbReference type="PROSITE" id="PS50109"/>
    </source>
</evidence>
<dbReference type="Gene3D" id="3.40.50.2300">
    <property type="match status" value="1"/>
</dbReference>
<proteinExistence type="predicted"/>
<dbReference type="InterPro" id="IPR011006">
    <property type="entry name" value="CheY-like_superfamily"/>
</dbReference>
<evidence type="ECO:0000256" key="5">
    <source>
        <dbReference type="ARBA" id="ARBA00022777"/>
    </source>
</evidence>
<dbReference type="InterPro" id="IPR005467">
    <property type="entry name" value="His_kinase_dom"/>
</dbReference>
<dbReference type="InterPro" id="IPR036890">
    <property type="entry name" value="HATPase_C_sf"/>
</dbReference>
<dbReference type="CDD" id="cd19920">
    <property type="entry name" value="REC_PA4781-like"/>
    <property type="match status" value="1"/>
</dbReference>
<evidence type="ECO:0000256" key="3">
    <source>
        <dbReference type="ARBA" id="ARBA00022553"/>
    </source>
</evidence>
<dbReference type="InterPro" id="IPR036097">
    <property type="entry name" value="HisK_dim/P_sf"/>
</dbReference>
<reference evidence="10 11" key="1">
    <citation type="journal article" date="2021" name="Int. J. Syst. Evol. Microbiol.">
        <title>Amazonocrinis nigriterrae gen. nov., sp. nov., Atlanticothrix silvestris gen. nov., sp. nov. and Dendronalium phyllosphericum gen. nov., sp. nov., nostocacean cyanobacteria from Brazilian environments.</title>
        <authorList>
            <person name="Alvarenga D.O."/>
            <person name="Andreote A.P.D."/>
            <person name="Branco L.H.Z."/>
            <person name="Delbaje E."/>
            <person name="Cruz R.B."/>
            <person name="Varani A.M."/>
            <person name="Fiore M.F."/>
        </authorList>
    </citation>
    <scope>NUCLEOTIDE SEQUENCE [LARGE SCALE GENOMIC DNA]</scope>
    <source>
        <strain evidence="10 11">CENA67</strain>
    </source>
</reference>
<dbReference type="Pfam" id="PF00072">
    <property type="entry name" value="Response_reg"/>
    <property type="match status" value="1"/>
</dbReference>
<dbReference type="PANTHER" id="PTHR43047:SF72">
    <property type="entry name" value="OSMOSENSING HISTIDINE PROTEIN KINASE SLN1"/>
    <property type="match status" value="1"/>
</dbReference>
<protein>
    <recommendedName>
        <fullName evidence="2">histidine kinase</fullName>
        <ecNumber evidence="2">2.7.13.3</ecNumber>
    </recommendedName>
</protein>
<dbReference type="SUPFAM" id="SSF52172">
    <property type="entry name" value="CheY-like"/>
    <property type="match status" value="1"/>
</dbReference>
<evidence type="ECO:0000313" key="11">
    <source>
        <dbReference type="Proteomes" id="UP000632766"/>
    </source>
</evidence>
<dbReference type="RefSeq" id="WP_198123689.1">
    <property type="nucleotide sequence ID" value="NZ_JAECZC010000007.1"/>
</dbReference>
<dbReference type="AlphaFoldDB" id="A0A8J7HSL9"/>
<dbReference type="InterPro" id="IPR004358">
    <property type="entry name" value="Sig_transdc_His_kin-like_C"/>
</dbReference>
<dbReference type="SUPFAM" id="SSF55874">
    <property type="entry name" value="ATPase domain of HSP90 chaperone/DNA topoisomerase II/histidine kinase"/>
    <property type="match status" value="1"/>
</dbReference>
<dbReference type="Gene3D" id="1.10.287.130">
    <property type="match status" value="1"/>
</dbReference>
<keyword evidence="11" id="KW-1185">Reference proteome</keyword>
<dbReference type="Gene3D" id="3.30.565.10">
    <property type="entry name" value="Histidine kinase-like ATPase, C-terminal domain"/>
    <property type="match status" value="1"/>
</dbReference>
<evidence type="ECO:0000256" key="1">
    <source>
        <dbReference type="ARBA" id="ARBA00000085"/>
    </source>
</evidence>
<evidence type="ECO:0000259" key="9">
    <source>
        <dbReference type="PROSITE" id="PS50110"/>
    </source>
</evidence>
<dbReference type="GO" id="GO:0009927">
    <property type="term" value="F:histidine phosphotransfer kinase activity"/>
    <property type="evidence" value="ECO:0007669"/>
    <property type="project" value="TreeGrafter"/>
</dbReference>
<feature type="domain" description="Histidine kinase" evidence="8">
    <location>
        <begin position="173"/>
        <end position="432"/>
    </location>
</feature>
<evidence type="ECO:0000256" key="6">
    <source>
        <dbReference type="ARBA" id="ARBA00023012"/>
    </source>
</evidence>
<dbReference type="EC" id="2.7.13.3" evidence="2"/>
<gene>
    <name evidence="10" type="ORF">I8748_05730</name>
</gene>
<name>A0A8J7HSL9_9NOST</name>
<evidence type="ECO:0000313" key="10">
    <source>
        <dbReference type="EMBL" id="MBH8561684.1"/>
    </source>
</evidence>
<accession>A0A8J7HSL9</accession>
<organism evidence="10 11">
    <name type="scientific">Amazonocrinis nigriterrae CENA67</name>
    <dbReference type="NCBI Taxonomy" id="2794033"/>
    <lineage>
        <taxon>Bacteria</taxon>
        <taxon>Bacillati</taxon>
        <taxon>Cyanobacteriota</taxon>
        <taxon>Cyanophyceae</taxon>
        <taxon>Nostocales</taxon>
        <taxon>Nostocaceae</taxon>
        <taxon>Amazonocrinis</taxon>
        <taxon>Amazonocrinis nigriterrae</taxon>
    </lineage>
</organism>
<keyword evidence="6" id="KW-0902">Two-component regulatory system</keyword>
<dbReference type="PANTHER" id="PTHR43047">
    <property type="entry name" value="TWO-COMPONENT HISTIDINE PROTEIN KINASE"/>
    <property type="match status" value="1"/>
</dbReference>
<dbReference type="Proteomes" id="UP000632766">
    <property type="component" value="Unassembled WGS sequence"/>
</dbReference>
<comment type="caution">
    <text evidence="10">The sequence shown here is derived from an EMBL/GenBank/DDBJ whole genome shotgun (WGS) entry which is preliminary data.</text>
</comment>
<dbReference type="GO" id="GO:0005886">
    <property type="term" value="C:plasma membrane"/>
    <property type="evidence" value="ECO:0007669"/>
    <property type="project" value="TreeGrafter"/>
</dbReference>
<dbReference type="InterPro" id="IPR003661">
    <property type="entry name" value="HisK_dim/P_dom"/>
</dbReference>
<dbReference type="PRINTS" id="PR00344">
    <property type="entry name" value="BCTRLSENSOR"/>
</dbReference>
<dbReference type="InterPro" id="IPR001789">
    <property type="entry name" value="Sig_transdc_resp-reg_receiver"/>
</dbReference>
<evidence type="ECO:0000256" key="4">
    <source>
        <dbReference type="ARBA" id="ARBA00022679"/>
    </source>
</evidence>
<evidence type="ECO:0000256" key="7">
    <source>
        <dbReference type="PROSITE-ProRule" id="PRU00169"/>
    </source>
</evidence>